<accession>A0ABT6RRB2</accession>
<proteinExistence type="predicted"/>
<gene>
    <name evidence="5" type="ORF">QIS99_08595</name>
</gene>
<keyword evidence="1 2" id="KW-0238">DNA-binding</keyword>
<dbReference type="RefSeq" id="WP_282512078.1">
    <property type="nucleotide sequence ID" value="NZ_JASCIR010000005.1"/>
</dbReference>
<reference evidence="5 6" key="1">
    <citation type="submission" date="2023-05" db="EMBL/GenBank/DDBJ databases">
        <title>Draft genome sequence of Streptomyces sp. B-S-A8 isolated from a cave soil in Thailand.</title>
        <authorList>
            <person name="Chamroensaksri N."/>
            <person name="Muangham S."/>
        </authorList>
    </citation>
    <scope>NUCLEOTIDE SEQUENCE [LARGE SCALE GENOMIC DNA]</scope>
    <source>
        <strain evidence="5 6">B-S-A8</strain>
    </source>
</reference>
<dbReference type="Proteomes" id="UP001224661">
    <property type="component" value="Unassembled WGS sequence"/>
</dbReference>
<comment type="caution">
    <text evidence="5">The sequence shown here is derived from an EMBL/GenBank/DDBJ whole genome shotgun (WGS) entry which is preliminary data.</text>
</comment>
<feature type="region of interest" description="Disordered" evidence="3">
    <location>
        <begin position="1"/>
        <end position="20"/>
    </location>
</feature>
<dbReference type="PRINTS" id="PR00455">
    <property type="entry name" value="HTHTETR"/>
</dbReference>
<dbReference type="PANTHER" id="PTHR43479">
    <property type="entry name" value="ACREF/ENVCD OPERON REPRESSOR-RELATED"/>
    <property type="match status" value="1"/>
</dbReference>
<dbReference type="InterPro" id="IPR050624">
    <property type="entry name" value="HTH-type_Tx_Regulator"/>
</dbReference>
<dbReference type="Gene3D" id="1.10.357.10">
    <property type="entry name" value="Tetracycline Repressor, domain 2"/>
    <property type="match status" value="1"/>
</dbReference>
<evidence type="ECO:0000256" key="1">
    <source>
        <dbReference type="ARBA" id="ARBA00023125"/>
    </source>
</evidence>
<evidence type="ECO:0000256" key="3">
    <source>
        <dbReference type="SAM" id="MobiDB-lite"/>
    </source>
</evidence>
<feature type="compositionally biased region" description="Basic and acidic residues" evidence="3">
    <location>
        <begin position="1"/>
        <end position="11"/>
    </location>
</feature>
<dbReference type="PANTHER" id="PTHR43479:SF7">
    <property type="entry name" value="TETR-FAMILY TRANSCRIPTIONAL REGULATOR"/>
    <property type="match status" value="1"/>
</dbReference>
<name>A0ABT6RRB2_9ACTN</name>
<feature type="DNA-binding region" description="H-T-H motif" evidence="2">
    <location>
        <begin position="48"/>
        <end position="67"/>
    </location>
</feature>
<dbReference type="Pfam" id="PF14278">
    <property type="entry name" value="TetR_C_8"/>
    <property type="match status" value="1"/>
</dbReference>
<evidence type="ECO:0000256" key="2">
    <source>
        <dbReference type="PROSITE-ProRule" id="PRU00335"/>
    </source>
</evidence>
<dbReference type="SUPFAM" id="SSF46689">
    <property type="entry name" value="Homeodomain-like"/>
    <property type="match status" value="1"/>
</dbReference>
<dbReference type="InterPro" id="IPR009057">
    <property type="entry name" value="Homeodomain-like_sf"/>
</dbReference>
<protein>
    <submittedName>
        <fullName evidence="5">TetR/AcrR family transcriptional regulator</fullName>
    </submittedName>
</protein>
<dbReference type="EMBL" id="JASCIR010000005">
    <property type="protein sequence ID" value="MDI3386273.1"/>
    <property type="molecule type" value="Genomic_DNA"/>
</dbReference>
<evidence type="ECO:0000259" key="4">
    <source>
        <dbReference type="PROSITE" id="PS50977"/>
    </source>
</evidence>
<evidence type="ECO:0000313" key="6">
    <source>
        <dbReference type="Proteomes" id="UP001224661"/>
    </source>
</evidence>
<evidence type="ECO:0000313" key="5">
    <source>
        <dbReference type="EMBL" id="MDI3386273.1"/>
    </source>
</evidence>
<dbReference type="InterPro" id="IPR001647">
    <property type="entry name" value="HTH_TetR"/>
</dbReference>
<dbReference type="PROSITE" id="PS50977">
    <property type="entry name" value="HTH_TETR_2"/>
    <property type="match status" value="1"/>
</dbReference>
<dbReference type="Pfam" id="PF00440">
    <property type="entry name" value="TetR_N"/>
    <property type="match status" value="1"/>
</dbReference>
<feature type="domain" description="HTH tetR-type" evidence="4">
    <location>
        <begin position="25"/>
        <end position="85"/>
    </location>
</feature>
<keyword evidence="6" id="KW-1185">Reference proteome</keyword>
<organism evidence="5 6">
    <name type="scientific">Streptomyces solicavernae</name>
    <dbReference type="NCBI Taxonomy" id="3043614"/>
    <lineage>
        <taxon>Bacteria</taxon>
        <taxon>Bacillati</taxon>
        <taxon>Actinomycetota</taxon>
        <taxon>Actinomycetes</taxon>
        <taxon>Kitasatosporales</taxon>
        <taxon>Streptomycetaceae</taxon>
        <taxon>Streptomyces</taxon>
    </lineage>
</organism>
<dbReference type="InterPro" id="IPR039532">
    <property type="entry name" value="TetR_C_Firmicutes"/>
</dbReference>
<sequence>MQKKHAAEADRPQATTRPTVDRRVRRTRAALRTALVELVLEKGFHAITVEEITDRADIGRATFYAHYRDKEDLLIGIVRDLAQDRERLLPAVEQAREQGFTGLPVLYIFQHAEQERPVYRVILRGEGDGRALREFTDLIRAKAEALFRERTEQRGVTPRVPLDVVARAWTGELIALLSWWVESDTGYSAEQITAHLRDLSVYGRVWATGLTPVDAPGAMDLSR</sequence>